<reference evidence="1" key="2">
    <citation type="submission" date="2025-08" db="UniProtKB">
        <authorList>
            <consortium name="Ensembl"/>
        </authorList>
    </citation>
    <scope>IDENTIFICATION</scope>
</reference>
<dbReference type="AlphaFoldDB" id="A0A3Q1IZR9"/>
<keyword evidence="2" id="KW-1185">Reference proteome</keyword>
<dbReference type="Proteomes" id="UP000265040">
    <property type="component" value="Chromosome 24"/>
</dbReference>
<protein>
    <submittedName>
        <fullName evidence="1">Uncharacterized protein</fullName>
    </submittedName>
</protein>
<evidence type="ECO:0000313" key="2">
    <source>
        <dbReference type="Proteomes" id="UP000265040"/>
    </source>
</evidence>
<name>A0A3Q1IZR9_ANATE</name>
<organism evidence="1 2">
    <name type="scientific">Anabas testudineus</name>
    <name type="common">Climbing perch</name>
    <name type="synonym">Anthias testudineus</name>
    <dbReference type="NCBI Taxonomy" id="64144"/>
    <lineage>
        <taxon>Eukaryota</taxon>
        <taxon>Metazoa</taxon>
        <taxon>Chordata</taxon>
        <taxon>Craniata</taxon>
        <taxon>Vertebrata</taxon>
        <taxon>Euteleostomi</taxon>
        <taxon>Actinopterygii</taxon>
        <taxon>Neopterygii</taxon>
        <taxon>Teleostei</taxon>
        <taxon>Neoteleostei</taxon>
        <taxon>Acanthomorphata</taxon>
        <taxon>Anabantaria</taxon>
        <taxon>Anabantiformes</taxon>
        <taxon>Anabantoidei</taxon>
        <taxon>Anabantidae</taxon>
        <taxon>Anabas</taxon>
    </lineage>
</organism>
<reference evidence="1" key="1">
    <citation type="submission" date="2021-04" db="EMBL/GenBank/DDBJ databases">
        <authorList>
            <consortium name="Wellcome Sanger Institute Data Sharing"/>
        </authorList>
    </citation>
    <scope>NUCLEOTIDE SEQUENCE [LARGE SCALE GENOMIC DNA]</scope>
</reference>
<dbReference type="Ensembl" id="ENSATET00000026454.2">
    <property type="protein sequence ID" value="ENSATEP00000026035.1"/>
    <property type="gene ID" value="ENSATEG00000018055.2"/>
</dbReference>
<dbReference type="GeneTree" id="ENSGT01030000235350"/>
<evidence type="ECO:0000313" key="1">
    <source>
        <dbReference type="Ensembl" id="ENSATEP00000026035.1"/>
    </source>
</evidence>
<dbReference type="InParanoid" id="A0A3Q1IZR9"/>
<accession>A0A3Q1IZR9</accession>
<proteinExistence type="predicted"/>
<sequence>MMFVSGIKLNCQKKSIVNIVNSVHESTVLKTLNRSCIYNRTSQMKPLLSIAACLKFAKGNHDTQQHYWENVSWT</sequence>
<reference evidence="1" key="3">
    <citation type="submission" date="2025-09" db="UniProtKB">
        <authorList>
            <consortium name="Ensembl"/>
        </authorList>
    </citation>
    <scope>IDENTIFICATION</scope>
</reference>